<proteinExistence type="predicted"/>
<dbReference type="AlphaFoldDB" id="A0AA88WGT4"/>
<evidence type="ECO:0000313" key="2">
    <source>
        <dbReference type="Proteomes" id="UP001188597"/>
    </source>
</evidence>
<organism evidence="1 2">
    <name type="scientific">Escallonia herrerae</name>
    <dbReference type="NCBI Taxonomy" id="1293975"/>
    <lineage>
        <taxon>Eukaryota</taxon>
        <taxon>Viridiplantae</taxon>
        <taxon>Streptophyta</taxon>
        <taxon>Embryophyta</taxon>
        <taxon>Tracheophyta</taxon>
        <taxon>Spermatophyta</taxon>
        <taxon>Magnoliopsida</taxon>
        <taxon>eudicotyledons</taxon>
        <taxon>Gunneridae</taxon>
        <taxon>Pentapetalae</taxon>
        <taxon>asterids</taxon>
        <taxon>campanulids</taxon>
        <taxon>Escalloniales</taxon>
        <taxon>Escalloniaceae</taxon>
        <taxon>Escallonia</taxon>
    </lineage>
</organism>
<keyword evidence="2" id="KW-1185">Reference proteome</keyword>
<protein>
    <submittedName>
        <fullName evidence="1">Uncharacterized protein</fullName>
    </submittedName>
</protein>
<dbReference type="EMBL" id="JAVXUP010000523">
    <property type="protein sequence ID" value="KAK3025954.1"/>
    <property type="molecule type" value="Genomic_DNA"/>
</dbReference>
<dbReference type="Proteomes" id="UP001188597">
    <property type="component" value="Unassembled WGS sequence"/>
</dbReference>
<reference evidence="1" key="1">
    <citation type="submission" date="2022-12" db="EMBL/GenBank/DDBJ databases">
        <title>Draft genome assemblies for two species of Escallonia (Escalloniales).</title>
        <authorList>
            <person name="Chanderbali A."/>
            <person name="Dervinis C."/>
            <person name="Anghel I."/>
            <person name="Soltis D."/>
            <person name="Soltis P."/>
            <person name="Zapata F."/>
        </authorList>
    </citation>
    <scope>NUCLEOTIDE SEQUENCE</scope>
    <source>
        <strain evidence="1">UCBG64.0493</strain>
        <tissue evidence="1">Leaf</tissue>
    </source>
</reference>
<gene>
    <name evidence="1" type="ORF">RJ639_040870</name>
</gene>
<sequence length="62" mass="7068">GYVVMQEKLPNYVVPDLTDFKVFALKSHVLLACEEGNHVPSYQGYLCCLGSCFHGLEYQRRT</sequence>
<evidence type="ECO:0000313" key="1">
    <source>
        <dbReference type="EMBL" id="KAK3025954.1"/>
    </source>
</evidence>
<comment type="caution">
    <text evidence="1">The sequence shown here is derived from an EMBL/GenBank/DDBJ whole genome shotgun (WGS) entry which is preliminary data.</text>
</comment>
<accession>A0AA88WGT4</accession>
<name>A0AA88WGT4_9ASTE</name>
<feature type="non-terminal residue" evidence="1">
    <location>
        <position position="62"/>
    </location>
</feature>